<evidence type="ECO:0000313" key="3">
    <source>
        <dbReference type="Proteomes" id="UP000887013"/>
    </source>
</evidence>
<name>A0A8X6T8X1_NEPPI</name>
<dbReference type="EMBL" id="BMAW01003722">
    <property type="protein sequence ID" value="GFS85127.1"/>
    <property type="molecule type" value="Genomic_DNA"/>
</dbReference>
<keyword evidence="1" id="KW-0472">Membrane</keyword>
<organism evidence="2 3">
    <name type="scientific">Nephila pilipes</name>
    <name type="common">Giant wood spider</name>
    <name type="synonym">Nephila maculata</name>
    <dbReference type="NCBI Taxonomy" id="299642"/>
    <lineage>
        <taxon>Eukaryota</taxon>
        <taxon>Metazoa</taxon>
        <taxon>Ecdysozoa</taxon>
        <taxon>Arthropoda</taxon>
        <taxon>Chelicerata</taxon>
        <taxon>Arachnida</taxon>
        <taxon>Araneae</taxon>
        <taxon>Araneomorphae</taxon>
        <taxon>Entelegynae</taxon>
        <taxon>Araneoidea</taxon>
        <taxon>Nephilidae</taxon>
        <taxon>Nephila</taxon>
    </lineage>
</organism>
<comment type="caution">
    <text evidence="2">The sequence shown here is derived from an EMBL/GenBank/DDBJ whole genome shotgun (WGS) entry which is preliminary data.</text>
</comment>
<feature type="transmembrane region" description="Helical" evidence="1">
    <location>
        <begin position="130"/>
        <end position="151"/>
    </location>
</feature>
<keyword evidence="1" id="KW-1133">Transmembrane helix</keyword>
<evidence type="ECO:0000313" key="2">
    <source>
        <dbReference type="EMBL" id="GFS85127.1"/>
    </source>
</evidence>
<evidence type="ECO:0000256" key="1">
    <source>
        <dbReference type="SAM" id="Phobius"/>
    </source>
</evidence>
<feature type="transmembrane region" description="Helical" evidence="1">
    <location>
        <begin position="87"/>
        <end position="110"/>
    </location>
</feature>
<dbReference type="AlphaFoldDB" id="A0A8X6T8X1"/>
<dbReference type="OrthoDB" id="6424305at2759"/>
<dbReference type="Proteomes" id="UP000887013">
    <property type="component" value="Unassembled WGS sequence"/>
</dbReference>
<sequence length="193" mass="21265">MKSDGSRAGSEEKWQQRTNHSWDISACGKVLIGSCNARSPSSAPRSLSNRKWIPNKMDACSERSVPYLLDEAVAGYLEEHRFPRAEACVVCAAAGGCLATCGLVLIGLHYTLETRPGFHSLLSEIASPPLLGLLLLLLAALLPLGALLTYVSWRVTRVLDMAHRFRQLCAYEEVRQSVRSRRGDSTPHLYPTK</sequence>
<reference evidence="2" key="1">
    <citation type="submission" date="2020-08" db="EMBL/GenBank/DDBJ databases">
        <title>Multicomponent nature underlies the extraordinary mechanical properties of spider dragline silk.</title>
        <authorList>
            <person name="Kono N."/>
            <person name="Nakamura H."/>
            <person name="Mori M."/>
            <person name="Yoshida Y."/>
            <person name="Ohtoshi R."/>
            <person name="Malay A.D."/>
            <person name="Moran D.A.P."/>
            <person name="Tomita M."/>
            <person name="Numata K."/>
            <person name="Arakawa K."/>
        </authorList>
    </citation>
    <scope>NUCLEOTIDE SEQUENCE</scope>
</reference>
<proteinExistence type="predicted"/>
<protein>
    <submittedName>
        <fullName evidence="2">Uncharacterized protein</fullName>
    </submittedName>
</protein>
<keyword evidence="1" id="KW-0812">Transmembrane</keyword>
<keyword evidence="3" id="KW-1185">Reference proteome</keyword>
<accession>A0A8X6T8X1</accession>
<gene>
    <name evidence="2" type="primary">AVEN_88003_1</name>
    <name evidence="2" type="ORF">NPIL_379131</name>
</gene>